<sequence length="158" mass="18536">LIATMQPFREATLRVSTNKHPRIFEVIPIIDLLTKFLEDAVREDRSTRPHFDVVRAAALAGLGLLDKYYEKTDESIMYRVGMLMHPSYRLSYFEKQDWPQEWKDQALNLARAQWTLNYKVQAPRMATSQVRLSIAQTPARYSSNSAENQIERTFRRSR</sequence>
<dbReference type="Proteomes" id="UP001219525">
    <property type="component" value="Unassembled WGS sequence"/>
</dbReference>
<gene>
    <name evidence="1" type="ORF">GGX14DRAFT_369538</name>
</gene>
<evidence type="ECO:0000313" key="2">
    <source>
        <dbReference type="Proteomes" id="UP001219525"/>
    </source>
</evidence>
<name>A0AAD6YD61_9AGAR</name>
<reference evidence="1" key="1">
    <citation type="submission" date="2023-03" db="EMBL/GenBank/DDBJ databases">
        <title>Massive genome expansion in bonnet fungi (Mycena s.s.) driven by repeated elements and novel gene families across ecological guilds.</title>
        <authorList>
            <consortium name="Lawrence Berkeley National Laboratory"/>
            <person name="Harder C.B."/>
            <person name="Miyauchi S."/>
            <person name="Viragh M."/>
            <person name="Kuo A."/>
            <person name="Thoen E."/>
            <person name="Andreopoulos B."/>
            <person name="Lu D."/>
            <person name="Skrede I."/>
            <person name="Drula E."/>
            <person name="Henrissat B."/>
            <person name="Morin E."/>
            <person name="Kohler A."/>
            <person name="Barry K."/>
            <person name="LaButti K."/>
            <person name="Morin E."/>
            <person name="Salamov A."/>
            <person name="Lipzen A."/>
            <person name="Mereny Z."/>
            <person name="Hegedus B."/>
            <person name="Baldrian P."/>
            <person name="Stursova M."/>
            <person name="Weitz H."/>
            <person name="Taylor A."/>
            <person name="Grigoriev I.V."/>
            <person name="Nagy L.G."/>
            <person name="Martin F."/>
            <person name="Kauserud H."/>
        </authorList>
    </citation>
    <scope>NUCLEOTIDE SEQUENCE</scope>
    <source>
        <strain evidence="1">9144</strain>
    </source>
</reference>
<evidence type="ECO:0000313" key="1">
    <source>
        <dbReference type="EMBL" id="KAJ7203388.1"/>
    </source>
</evidence>
<feature type="non-terminal residue" evidence="1">
    <location>
        <position position="1"/>
    </location>
</feature>
<dbReference type="SUPFAM" id="SSF53098">
    <property type="entry name" value="Ribonuclease H-like"/>
    <property type="match status" value="1"/>
</dbReference>
<comment type="caution">
    <text evidence="1">The sequence shown here is derived from an EMBL/GenBank/DDBJ whole genome shotgun (WGS) entry which is preliminary data.</text>
</comment>
<dbReference type="InterPro" id="IPR012337">
    <property type="entry name" value="RNaseH-like_sf"/>
</dbReference>
<proteinExistence type="predicted"/>
<protein>
    <submittedName>
        <fullName evidence="1">Uncharacterized protein</fullName>
    </submittedName>
</protein>
<dbReference type="AlphaFoldDB" id="A0AAD6YD61"/>
<accession>A0AAD6YD61</accession>
<dbReference type="EMBL" id="JARJCW010000051">
    <property type="protein sequence ID" value="KAJ7203388.1"/>
    <property type="molecule type" value="Genomic_DNA"/>
</dbReference>
<organism evidence="1 2">
    <name type="scientific">Mycena pura</name>
    <dbReference type="NCBI Taxonomy" id="153505"/>
    <lineage>
        <taxon>Eukaryota</taxon>
        <taxon>Fungi</taxon>
        <taxon>Dikarya</taxon>
        <taxon>Basidiomycota</taxon>
        <taxon>Agaricomycotina</taxon>
        <taxon>Agaricomycetes</taxon>
        <taxon>Agaricomycetidae</taxon>
        <taxon>Agaricales</taxon>
        <taxon>Marasmiineae</taxon>
        <taxon>Mycenaceae</taxon>
        <taxon>Mycena</taxon>
    </lineage>
</organism>
<keyword evidence="2" id="KW-1185">Reference proteome</keyword>